<dbReference type="Gene3D" id="1.25.40.390">
    <property type="match status" value="1"/>
</dbReference>
<evidence type="ECO:0000313" key="2">
    <source>
        <dbReference type="Proteomes" id="UP001500469"/>
    </source>
</evidence>
<dbReference type="Pfam" id="PF12771">
    <property type="entry name" value="SusD-like_2"/>
    <property type="match status" value="1"/>
</dbReference>
<keyword evidence="1" id="KW-0449">Lipoprotein</keyword>
<dbReference type="PROSITE" id="PS51257">
    <property type="entry name" value="PROKAR_LIPOPROTEIN"/>
    <property type="match status" value="1"/>
</dbReference>
<reference evidence="2" key="1">
    <citation type="journal article" date="2019" name="Int. J. Syst. Evol. Microbiol.">
        <title>The Global Catalogue of Microorganisms (GCM) 10K type strain sequencing project: providing services to taxonomists for standard genome sequencing and annotation.</title>
        <authorList>
            <consortium name="The Broad Institute Genomics Platform"/>
            <consortium name="The Broad Institute Genome Sequencing Center for Infectious Disease"/>
            <person name="Wu L."/>
            <person name="Ma J."/>
        </authorList>
    </citation>
    <scope>NUCLEOTIDE SEQUENCE [LARGE SCALE GENOMIC DNA]</scope>
    <source>
        <strain evidence="2">JCM 16112</strain>
    </source>
</reference>
<keyword evidence="2" id="KW-1185">Reference proteome</keyword>
<proteinExistence type="predicted"/>
<sequence>MIFLTYKYQNKMKNNIVILLLAMVVFSCTPLEEMNINPNLPTETHPQLLLTNVEWEVFRAYGGTSPLYAQKMLVQTDGENANQYYKWDRGSYGPYSVLRNVTKMIEEAERISNPSYVALGKFFRSYYFFNLTLNFGDVPYSAALKGEKEEGYAPEYDEQKEVFKGVLKELEEAEMILAAQNTIIAGDIIYAGNVLSWRKLINAFRLKVLMTLSTKSGTTDIDFSEFNFIYTSSPLMKSESESGQLVFLDQQNNRYPDFNSSGFSSGMYMDSTFIQRLQDRKDPRLFIYSTQTKSAKEAGKAIDDFSAYEGGDPAAPYGQVNEKATKGNVSRVNDRYHRDPVNEPYKLLGYSEQQLILAEAAVRGWISADAKMLYEEGVKASFKFYETYSEEYSSYVDSEAAMKYLSEAKNDFSKATTMEQKIELIVMQKYLQSFFQLQWTSFYDHHRTGYPTFRRPAGVQIPYRWIYPQSEYNFNADNVSAAITEQFGPGNDNIHQMTWWIE</sequence>
<dbReference type="SUPFAM" id="SSF48452">
    <property type="entry name" value="TPR-like"/>
    <property type="match status" value="1"/>
</dbReference>
<dbReference type="InterPro" id="IPR041662">
    <property type="entry name" value="SusD-like_2"/>
</dbReference>
<gene>
    <name evidence="1" type="ORF">GCM10009119_02090</name>
</gene>
<organism evidence="1 2">
    <name type="scientific">Algoriphagus jejuensis</name>
    <dbReference type="NCBI Taxonomy" id="419934"/>
    <lineage>
        <taxon>Bacteria</taxon>
        <taxon>Pseudomonadati</taxon>
        <taxon>Bacteroidota</taxon>
        <taxon>Cytophagia</taxon>
        <taxon>Cytophagales</taxon>
        <taxon>Cyclobacteriaceae</taxon>
        <taxon>Algoriphagus</taxon>
    </lineage>
</organism>
<name>A0ABN1MW48_9BACT</name>
<evidence type="ECO:0000313" key="1">
    <source>
        <dbReference type="EMBL" id="GAA0877241.1"/>
    </source>
</evidence>
<comment type="caution">
    <text evidence="1">The sequence shown here is derived from an EMBL/GenBank/DDBJ whole genome shotgun (WGS) entry which is preliminary data.</text>
</comment>
<dbReference type="EMBL" id="BAAAFI010000002">
    <property type="protein sequence ID" value="GAA0877241.1"/>
    <property type="molecule type" value="Genomic_DNA"/>
</dbReference>
<dbReference type="Proteomes" id="UP001500469">
    <property type="component" value="Unassembled WGS sequence"/>
</dbReference>
<protein>
    <submittedName>
        <fullName evidence="1">SusD/RagB family nutrient-binding outer membrane lipoprotein</fullName>
    </submittedName>
</protein>
<accession>A0ABN1MW48</accession>
<dbReference type="InterPro" id="IPR011990">
    <property type="entry name" value="TPR-like_helical_dom_sf"/>
</dbReference>